<sequence>RKKEVEHSTTDVNFAIYHCRKPKLLHILYADGGFRCIFSIEYIKL</sequence>
<evidence type="ECO:0000313" key="2">
    <source>
        <dbReference type="Proteomes" id="UP000789375"/>
    </source>
</evidence>
<proteinExistence type="predicted"/>
<evidence type="ECO:0000313" key="1">
    <source>
        <dbReference type="EMBL" id="CAG8754616.1"/>
    </source>
</evidence>
<reference evidence="1" key="1">
    <citation type="submission" date="2021-06" db="EMBL/GenBank/DDBJ databases">
        <authorList>
            <person name="Kallberg Y."/>
            <person name="Tangrot J."/>
            <person name="Rosling A."/>
        </authorList>
    </citation>
    <scope>NUCLEOTIDE SEQUENCE</scope>
    <source>
        <strain evidence="1">87-6 pot B 2015</strain>
    </source>
</reference>
<dbReference type="AlphaFoldDB" id="A0A9N9J0X2"/>
<dbReference type="EMBL" id="CAJVPP010026901">
    <property type="protein sequence ID" value="CAG8754616.1"/>
    <property type="molecule type" value="Genomic_DNA"/>
</dbReference>
<feature type="non-terminal residue" evidence="1">
    <location>
        <position position="1"/>
    </location>
</feature>
<organism evidence="1 2">
    <name type="scientific">Funneliformis mosseae</name>
    <name type="common">Endomycorrhizal fungus</name>
    <name type="synonym">Glomus mosseae</name>
    <dbReference type="NCBI Taxonomy" id="27381"/>
    <lineage>
        <taxon>Eukaryota</taxon>
        <taxon>Fungi</taxon>
        <taxon>Fungi incertae sedis</taxon>
        <taxon>Mucoromycota</taxon>
        <taxon>Glomeromycotina</taxon>
        <taxon>Glomeromycetes</taxon>
        <taxon>Glomerales</taxon>
        <taxon>Glomeraceae</taxon>
        <taxon>Funneliformis</taxon>
    </lineage>
</organism>
<protein>
    <submittedName>
        <fullName evidence="1">10544_t:CDS:1</fullName>
    </submittedName>
</protein>
<feature type="non-terminal residue" evidence="1">
    <location>
        <position position="45"/>
    </location>
</feature>
<name>A0A9N9J0X2_FUNMO</name>
<keyword evidence="2" id="KW-1185">Reference proteome</keyword>
<gene>
    <name evidence="1" type="ORF">FMOSSE_LOCUS16823</name>
</gene>
<comment type="caution">
    <text evidence="1">The sequence shown here is derived from an EMBL/GenBank/DDBJ whole genome shotgun (WGS) entry which is preliminary data.</text>
</comment>
<accession>A0A9N9J0X2</accession>
<dbReference type="Proteomes" id="UP000789375">
    <property type="component" value="Unassembled WGS sequence"/>
</dbReference>